<organism evidence="2 3">
    <name type="scientific">Neofusicoccum ribis</name>
    <dbReference type="NCBI Taxonomy" id="45134"/>
    <lineage>
        <taxon>Eukaryota</taxon>
        <taxon>Fungi</taxon>
        <taxon>Dikarya</taxon>
        <taxon>Ascomycota</taxon>
        <taxon>Pezizomycotina</taxon>
        <taxon>Dothideomycetes</taxon>
        <taxon>Dothideomycetes incertae sedis</taxon>
        <taxon>Botryosphaeriales</taxon>
        <taxon>Botryosphaeriaceae</taxon>
        <taxon>Neofusicoccum</taxon>
    </lineage>
</organism>
<evidence type="ECO:0000313" key="3">
    <source>
        <dbReference type="Proteomes" id="UP001521116"/>
    </source>
</evidence>
<dbReference type="Proteomes" id="UP001521116">
    <property type="component" value="Unassembled WGS sequence"/>
</dbReference>
<keyword evidence="3" id="KW-1185">Reference proteome</keyword>
<reference evidence="2 3" key="1">
    <citation type="submission" date="2024-02" db="EMBL/GenBank/DDBJ databases">
        <title>De novo assembly and annotation of 12 fungi associated with fruit tree decline syndrome in Ontario, Canada.</title>
        <authorList>
            <person name="Sulman M."/>
            <person name="Ellouze W."/>
            <person name="Ilyukhin E."/>
        </authorList>
    </citation>
    <scope>NUCLEOTIDE SEQUENCE [LARGE SCALE GENOMIC DNA]</scope>
    <source>
        <strain evidence="2 3">M1-105</strain>
    </source>
</reference>
<accession>A0ABR3SCX7</accession>
<proteinExistence type="predicted"/>
<comment type="caution">
    <text evidence="2">The sequence shown here is derived from an EMBL/GenBank/DDBJ whole genome shotgun (WGS) entry which is preliminary data.</text>
</comment>
<name>A0ABR3SCX7_9PEZI</name>
<feature type="compositionally biased region" description="Low complexity" evidence="1">
    <location>
        <begin position="92"/>
        <end position="108"/>
    </location>
</feature>
<sequence length="198" mass="20764">MPIHPTSLSDLLSLSSSILSPLLSYSNTMGAPKSNTLTSRDLEVAALVWRCFKTEPQIDFEKLAQLAKFKNPASASACWNPIKKKLMSNAGGADANNASSAPSTPATGGRKRKNVASTDDGGDDDKATPTPKARKKAAYSSARGKKTASMTPVADDDDDERAAPAVKKEEPGVDAGEDEALDGFAFLAAFDPSEPYAA</sequence>
<evidence type="ECO:0000256" key="1">
    <source>
        <dbReference type="SAM" id="MobiDB-lite"/>
    </source>
</evidence>
<gene>
    <name evidence="2" type="ORF">SLS56_010968</name>
</gene>
<protein>
    <submittedName>
        <fullName evidence="2">Uncharacterized protein</fullName>
    </submittedName>
</protein>
<feature type="region of interest" description="Disordered" evidence="1">
    <location>
        <begin position="92"/>
        <end position="177"/>
    </location>
</feature>
<dbReference type="EMBL" id="JAJVDC020000231">
    <property type="protein sequence ID" value="KAL1617425.1"/>
    <property type="molecule type" value="Genomic_DNA"/>
</dbReference>
<evidence type="ECO:0000313" key="2">
    <source>
        <dbReference type="EMBL" id="KAL1617425.1"/>
    </source>
</evidence>